<comment type="caution">
    <text evidence="2">The sequence shown here is derived from an EMBL/GenBank/DDBJ whole genome shotgun (WGS) entry which is preliminary data.</text>
</comment>
<proteinExistence type="predicted"/>
<feature type="chain" id="PRO_5030672995" evidence="1">
    <location>
        <begin position="18"/>
        <end position="152"/>
    </location>
</feature>
<sequence length="152" mass="16339">MKRMLILAFVIPLVLYACFDSDDPAEPDGNNGDVSPYSGIFACSCAFVESDCSYPAPGPPSTLDVLIDGDVITIEGEVGVWAENTLTGIATSAETCVPVGPPLDCVRCFYYTFWIEYASPDSFSGTYTVVYPYSADCGTDECSTVYDIEGVR</sequence>
<evidence type="ECO:0000256" key="1">
    <source>
        <dbReference type="SAM" id="SignalP"/>
    </source>
</evidence>
<accession>A0A7V2AWH3</accession>
<dbReference type="Proteomes" id="UP000886069">
    <property type="component" value="Unassembled WGS sequence"/>
</dbReference>
<dbReference type="PROSITE" id="PS51257">
    <property type="entry name" value="PROKAR_LIPOPROTEIN"/>
    <property type="match status" value="1"/>
</dbReference>
<reference evidence="2" key="1">
    <citation type="journal article" date="2020" name="mSystems">
        <title>Genome- and Community-Level Interaction Insights into Carbon Utilization and Element Cycling Functions of Hydrothermarchaeota in Hydrothermal Sediment.</title>
        <authorList>
            <person name="Zhou Z."/>
            <person name="Liu Y."/>
            <person name="Xu W."/>
            <person name="Pan J."/>
            <person name="Luo Z.H."/>
            <person name="Li M."/>
        </authorList>
    </citation>
    <scope>NUCLEOTIDE SEQUENCE [LARGE SCALE GENOMIC DNA]</scope>
    <source>
        <strain evidence="2">SpSt-1233</strain>
    </source>
</reference>
<feature type="signal peptide" evidence="1">
    <location>
        <begin position="1"/>
        <end position="17"/>
    </location>
</feature>
<dbReference type="AlphaFoldDB" id="A0A7V2AWH3"/>
<keyword evidence="1" id="KW-0732">Signal</keyword>
<dbReference type="EMBL" id="DSEC01000626">
    <property type="protein sequence ID" value="HER44528.1"/>
    <property type="molecule type" value="Genomic_DNA"/>
</dbReference>
<evidence type="ECO:0000313" key="2">
    <source>
        <dbReference type="EMBL" id="HER44528.1"/>
    </source>
</evidence>
<organism evidence="2">
    <name type="scientific">Eiseniibacteriota bacterium</name>
    <dbReference type="NCBI Taxonomy" id="2212470"/>
    <lineage>
        <taxon>Bacteria</taxon>
        <taxon>Candidatus Eiseniibacteriota</taxon>
    </lineage>
</organism>
<gene>
    <name evidence="2" type="ORF">ENO08_08730</name>
</gene>
<name>A0A7V2AWH3_UNCEI</name>
<protein>
    <submittedName>
        <fullName evidence="2">Uncharacterized protein</fullName>
    </submittedName>
</protein>